<evidence type="ECO:0000256" key="2">
    <source>
        <dbReference type="ARBA" id="ARBA00022448"/>
    </source>
</evidence>
<gene>
    <name evidence="6" type="ORF">H8712_10845</name>
</gene>
<name>A0ABR7PE56_9FIRM</name>
<organism evidence="6 7">
    <name type="scientific">Blautia stercoris</name>
    <dbReference type="NCBI Taxonomy" id="871664"/>
    <lineage>
        <taxon>Bacteria</taxon>
        <taxon>Bacillati</taxon>
        <taxon>Bacillota</taxon>
        <taxon>Clostridia</taxon>
        <taxon>Lachnospirales</taxon>
        <taxon>Lachnospiraceae</taxon>
        <taxon>Blautia</taxon>
    </lineage>
</organism>
<proteinExistence type="inferred from homology"/>
<evidence type="ECO:0000259" key="5">
    <source>
        <dbReference type="PROSITE" id="PS50893"/>
    </source>
</evidence>
<comment type="caution">
    <text evidence="6">The sequence shown here is derived from an EMBL/GenBank/DDBJ whole genome shotgun (WGS) entry which is preliminary data.</text>
</comment>
<sequence length="217" mass="24975">MKLELLHTSKQYGKKTAVEDTSLVLTNGVWRISGNSKCGKTTLLRLITGSVKPTEGKLFYNERNIFEDYSQYKAVLGYLPQHFKPDHLFTVKEYLNYISAYKGLSKKQTKRRTAEALGALRLWEVRDKKIARLSRGMRQRVGMAQAVLNKPKVLVLDEPSAYLDEREENLFYELAGEFFQNRIVIITERSSLDETRSRCEEVADWNLTMKNGKVGSI</sequence>
<feature type="domain" description="ABC transporter" evidence="5">
    <location>
        <begin position="3"/>
        <end position="217"/>
    </location>
</feature>
<dbReference type="Pfam" id="PF00005">
    <property type="entry name" value="ABC_tran"/>
    <property type="match status" value="1"/>
</dbReference>
<dbReference type="GO" id="GO:0005524">
    <property type="term" value="F:ATP binding"/>
    <property type="evidence" value="ECO:0007669"/>
    <property type="project" value="UniProtKB-KW"/>
</dbReference>
<keyword evidence="3" id="KW-0547">Nucleotide-binding</keyword>
<dbReference type="SUPFAM" id="SSF52540">
    <property type="entry name" value="P-loop containing nucleoside triphosphate hydrolases"/>
    <property type="match status" value="1"/>
</dbReference>
<evidence type="ECO:0000313" key="6">
    <source>
        <dbReference type="EMBL" id="MBC8629101.1"/>
    </source>
</evidence>
<dbReference type="Gene3D" id="3.40.50.300">
    <property type="entry name" value="P-loop containing nucleotide triphosphate hydrolases"/>
    <property type="match status" value="1"/>
</dbReference>
<dbReference type="InterPro" id="IPR003439">
    <property type="entry name" value="ABC_transporter-like_ATP-bd"/>
</dbReference>
<keyword evidence="2" id="KW-0813">Transport</keyword>
<protein>
    <submittedName>
        <fullName evidence="6">ATP-binding cassette domain-containing protein</fullName>
    </submittedName>
</protein>
<dbReference type="RefSeq" id="WP_187558835.1">
    <property type="nucleotide sequence ID" value="NZ_JACRTP010000004.1"/>
</dbReference>
<dbReference type="InterPro" id="IPR027417">
    <property type="entry name" value="P-loop_NTPase"/>
</dbReference>
<dbReference type="SMART" id="SM00382">
    <property type="entry name" value="AAA"/>
    <property type="match status" value="1"/>
</dbReference>
<dbReference type="InterPro" id="IPR003593">
    <property type="entry name" value="AAA+_ATPase"/>
</dbReference>
<comment type="similarity">
    <text evidence="1">Belongs to the ABC transporter superfamily.</text>
</comment>
<evidence type="ECO:0000256" key="3">
    <source>
        <dbReference type="ARBA" id="ARBA00022741"/>
    </source>
</evidence>
<keyword evidence="7" id="KW-1185">Reference proteome</keyword>
<dbReference type="PROSITE" id="PS50893">
    <property type="entry name" value="ABC_TRANSPORTER_2"/>
    <property type="match status" value="1"/>
</dbReference>
<reference evidence="6 7" key="1">
    <citation type="submission" date="2020-08" db="EMBL/GenBank/DDBJ databases">
        <title>Genome public.</title>
        <authorList>
            <person name="Liu C."/>
            <person name="Sun Q."/>
        </authorList>
    </citation>
    <scope>NUCLEOTIDE SEQUENCE [LARGE SCALE GENOMIC DNA]</scope>
    <source>
        <strain evidence="6 7">3_YM_SP_D4_24.mj</strain>
    </source>
</reference>
<evidence type="ECO:0000313" key="7">
    <source>
        <dbReference type="Proteomes" id="UP000661649"/>
    </source>
</evidence>
<dbReference type="EMBL" id="JACRTP010000004">
    <property type="protein sequence ID" value="MBC8629101.1"/>
    <property type="molecule type" value="Genomic_DNA"/>
</dbReference>
<dbReference type="PANTHER" id="PTHR42711:SF5">
    <property type="entry name" value="ABC TRANSPORTER ATP-BINDING PROTEIN NATA"/>
    <property type="match status" value="1"/>
</dbReference>
<dbReference type="PANTHER" id="PTHR42711">
    <property type="entry name" value="ABC TRANSPORTER ATP-BINDING PROTEIN"/>
    <property type="match status" value="1"/>
</dbReference>
<keyword evidence="4 6" id="KW-0067">ATP-binding</keyword>
<accession>A0ABR7PE56</accession>
<evidence type="ECO:0000256" key="1">
    <source>
        <dbReference type="ARBA" id="ARBA00005417"/>
    </source>
</evidence>
<evidence type="ECO:0000256" key="4">
    <source>
        <dbReference type="ARBA" id="ARBA00022840"/>
    </source>
</evidence>
<dbReference type="InterPro" id="IPR050763">
    <property type="entry name" value="ABC_transporter_ATP-binding"/>
</dbReference>
<dbReference type="Proteomes" id="UP000661649">
    <property type="component" value="Unassembled WGS sequence"/>
</dbReference>